<dbReference type="InterPro" id="IPR008927">
    <property type="entry name" value="6-PGluconate_DH-like_C_sf"/>
</dbReference>
<feature type="domain" description="Mannitol dehydrogenase C-terminal" evidence="6">
    <location>
        <begin position="451"/>
        <end position="610"/>
    </location>
</feature>
<dbReference type="InterPro" id="IPR000669">
    <property type="entry name" value="Mannitol_DH"/>
</dbReference>
<keyword evidence="2 7" id="KW-0560">Oxidoreductase</keyword>
<organism evidence="7">
    <name type="scientific">Saccharina japonica</name>
    <name type="common">Sweet kelp</name>
    <name type="synonym">Laminaria japonica</name>
    <dbReference type="NCBI Taxonomy" id="88149"/>
    <lineage>
        <taxon>Eukaryota</taxon>
        <taxon>Sar</taxon>
        <taxon>Stramenopiles</taxon>
        <taxon>Ochrophyta</taxon>
        <taxon>PX clade</taxon>
        <taxon>Phaeophyceae</taxon>
        <taxon>Laminariales</taxon>
        <taxon>Laminariaceae</taxon>
        <taxon>Saccharina</taxon>
    </lineage>
</organism>
<dbReference type="Pfam" id="PF08125">
    <property type="entry name" value="Mannitol_dh_C"/>
    <property type="match status" value="1"/>
</dbReference>
<name>R9UHL6_SACJA</name>
<proteinExistence type="evidence at transcript level"/>
<evidence type="ECO:0000256" key="2">
    <source>
        <dbReference type="ARBA" id="ARBA00023002"/>
    </source>
</evidence>
<evidence type="ECO:0000256" key="3">
    <source>
        <dbReference type="ARBA" id="ARBA00038970"/>
    </source>
</evidence>
<dbReference type="InterPro" id="IPR013131">
    <property type="entry name" value="Mannitol_DH_N"/>
</dbReference>
<dbReference type="SUPFAM" id="SSF48179">
    <property type="entry name" value="6-phosphogluconate dehydrogenase C-terminal domain-like"/>
    <property type="match status" value="1"/>
</dbReference>
<evidence type="ECO:0000313" key="7">
    <source>
        <dbReference type="EMBL" id="AGN55416.1"/>
    </source>
</evidence>
<evidence type="ECO:0000256" key="1">
    <source>
        <dbReference type="ARBA" id="ARBA00006541"/>
    </source>
</evidence>
<comment type="catalytic activity">
    <reaction evidence="4">
        <text>D-mannitol + NAD(+) = D-fructose + NADH + H(+)</text>
        <dbReference type="Rhea" id="RHEA:12084"/>
        <dbReference type="ChEBI" id="CHEBI:15378"/>
        <dbReference type="ChEBI" id="CHEBI:16899"/>
        <dbReference type="ChEBI" id="CHEBI:37721"/>
        <dbReference type="ChEBI" id="CHEBI:57540"/>
        <dbReference type="ChEBI" id="CHEBI:57945"/>
        <dbReference type="EC" id="1.1.1.67"/>
    </reaction>
</comment>
<protein>
    <recommendedName>
        <fullName evidence="3">mannitol 2-dehydrogenase</fullName>
        <ecNumber evidence="3">1.1.1.67</ecNumber>
    </recommendedName>
</protein>
<dbReference type="Pfam" id="PF01232">
    <property type="entry name" value="Mannitol_dh"/>
    <property type="match status" value="1"/>
</dbReference>
<dbReference type="PANTHER" id="PTHR43362">
    <property type="entry name" value="MANNITOL DEHYDROGENASE DSF1-RELATED"/>
    <property type="match status" value="1"/>
</dbReference>
<dbReference type="GO" id="GO:0050086">
    <property type="term" value="F:mannitol 2-dehydrogenase activity"/>
    <property type="evidence" value="ECO:0007669"/>
    <property type="project" value="UniProtKB-EC"/>
</dbReference>
<dbReference type="InterPro" id="IPR050988">
    <property type="entry name" value="Mannitol_DH/Oxidoreductase"/>
</dbReference>
<comment type="similarity">
    <text evidence="1">Belongs to the mannitol dehydrogenase family.</text>
</comment>
<evidence type="ECO:0000256" key="4">
    <source>
        <dbReference type="ARBA" id="ARBA00047733"/>
    </source>
</evidence>
<dbReference type="Gene3D" id="3.40.50.720">
    <property type="entry name" value="NAD(P)-binding Rossmann-like Domain"/>
    <property type="match status" value="1"/>
</dbReference>
<dbReference type="InterPro" id="IPR013118">
    <property type="entry name" value="Mannitol_DH_C"/>
</dbReference>
<dbReference type="BRENDA" id="1.1.1.67">
    <property type="organism ID" value="2921"/>
</dbReference>
<reference evidence="7" key="1">
    <citation type="journal article" date="2014" name="PLoS ONE">
        <title>Characterization of Mannitol-2-Dehydrogenase in Saccharina japonica: Evidence for a New Polyol-Specific Long-Chain Dehydrogenases/Reductase.</title>
        <authorList>
            <person name="Shao Z."/>
            <person name="Zhang P."/>
            <person name="Li Q."/>
            <person name="Wang X."/>
            <person name="Duan D."/>
        </authorList>
    </citation>
    <scope>NUCLEOTIDE SEQUENCE</scope>
    <source>
        <strain evidence="7">Zhongke 2</strain>
    </source>
</reference>
<dbReference type="SUPFAM" id="SSF51735">
    <property type="entry name" value="NAD(P)-binding Rossmann-fold domains"/>
    <property type="match status" value="1"/>
</dbReference>
<dbReference type="AlphaFoldDB" id="R9UHL6"/>
<dbReference type="Gene3D" id="1.10.1040.10">
    <property type="entry name" value="N-(1-d-carboxylethyl)-l-norvaline Dehydrogenase, domain 2"/>
    <property type="match status" value="1"/>
</dbReference>
<dbReference type="PANTHER" id="PTHR43362:SF1">
    <property type="entry name" value="MANNITOL DEHYDROGENASE 2-RELATED"/>
    <property type="match status" value="1"/>
</dbReference>
<dbReference type="PRINTS" id="PR00084">
    <property type="entry name" value="MTLDHDRGNASE"/>
</dbReference>
<dbReference type="InterPro" id="IPR013328">
    <property type="entry name" value="6PGD_dom2"/>
</dbReference>
<feature type="domain" description="Mannitol dehydrogenase N-terminal" evidence="5">
    <location>
        <begin position="184"/>
        <end position="443"/>
    </location>
</feature>
<accession>R9UHL6</accession>
<dbReference type="EC" id="1.1.1.67" evidence="3"/>
<evidence type="ECO:0000259" key="5">
    <source>
        <dbReference type="Pfam" id="PF01232"/>
    </source>
</evidence>
<evidence type="ECO:0000259" key="6">
    <source>
        <dbReference type="Pfam" id="PF08125"/>
    </source>
</evidence>
<dbReference type="EMBL" id="KC193778">
    <property type="protein sequence ID" value="AGN55416.1"/>
    <property type="molecule type" value="mRNA"/>
</dbReference>
<sequence length="668" mass="74314">MSDFIDALNLITSHKIHELYARQDTEDPLVLRKKAADFRKGYGNWRSKKSKGARGETNYPTDKDKLHATDAKHEELVLDVVPLTRVNSVEMLKAPDTPGSRGVSRRGSLFRCNSIIDGNDLEAHQEKENWLKFYVNPYSGMAEAELTEPVALNQANLEKVIPATVVKPQYARPGDGRFIDHYMCHMGVGGFHRSHQAVYTDDLLNLAASLEAKNGSPSDVKKWGIVGIGLMPWDSKMYNILKAQDHLYTLLSRGHTGSEARVVGSIVDFMFAPENHQAVIDKLAHVDTRIVSLTMTEKGYCQDVNGDLDRANALVKSDLDGDLAKPSSAIGMIVAALRKRKQEGTPSFTVLSCDNLPENGDKIKHVVLQMAGYVSAELREWVESNTTFPNTMVDRITPMTEVEHIELVARDYMVKDSWPVIAEDFSQWVVEDNFCNGMPEWDKVGALVVKDVKPYEFMKLRLLNGGHSCLSYISVLCGYNYVDDAMANPLISGFIFQFFNEMSPTLLPVPGVDTLTYQKKLVERFGNPYIKDKLTRLAKDGSKKMANTLKEAVIELSEKGLSTKVIALANAAWIRYMVGRMPETGEAILGIKDPAADELRDLAVEALDGVDYGEEPKPERYIEFVFGAEIVELKGFVGEIKDLLRSIVTHGALTTLEDVMAEVAGKSD</sequence>
<dbReference type="InterPro" id="IPR036291">
    <property type="entry name" value="NAD(P)-bd_dom_sf"/>
</dbReference>